<protein>
    <submittedName>
        <fullName evidence="4">Inositol 1,4,5-triphosphate receptor associated 2</fullName>
    </submittedName>
</protein>
<keyword evidence="5" id="KW-1185">Reference proteome</keyword>
<comment type="caution">
    <text evidence="4">The sequence shown here is derived from an EMBL/GenBank/DDBJ whole genome shotgun (WGS) entry which is preliminary data.</text>
</comment>
<dbReference type="Gene3D" id="1.10.287.1490">
    <property type="match status" value="1"/>
</dbReference>
<evidence type="ECO:0000259" key="3">
    <source>
        <dbReference type="PROSITE" id="PS50222"/>
    </source>
</evidence>
<keyword evidence="2" id="KW-0812">Transmembrane</keyword>
<feature type="domain" description="EF-hand" evidence="3">
    <location>
        <begin position="2"/>
        <end position="37"/>
    </location>
</feature>
<dbReference type="EMBL" id="JAHWGI010001376">
    <property type="protein sequence ID" value="KAK3929113.1"/>
    <property type="molecule type" value="Genomic_DNA"/>
</dbReference>
<reference evidence="4" key="1">
    <citation type="submission" date="2021-07" db="EMBL/GenBank/DDBJ databases">
        <authorList>
            <person name="Catto M.A."/>
            <person name="Jacobson A."/>
            <person name="Kennedy G."/>
            <person name="Labadie P."/>
            <person name="Hunt B.G."/>
            <person name="Srinivasan R."/>
        </authorList>
    </citation>
    <scope>NUCLEOTIDE SEQUENCE</scope>
    <source>
        <strain evidence="4">PL_HMW_Pooled</strain>
        <tissue evidence="4">Head</tissue>
    </source>
</reference>
<keyword evidence="4" id="KW-0675">Receptor</keyword>
<dbReference type="InterPro" id="IPR002048">
    <property type="entry name" value="EF_hand_dom"/>
</dbReference>
<dbReference type="GO" id="GO:0005509">
    <property type="term" value="F:calcium ion binding"/>
    <property type="evidence" value="ECO:0007669"/>
    <property type="project" value="InterPro"/>
</dbReference>
<dbReference type="AlphaFoldDB" id="A0AAE1HXB2"/>
<feature type="transmembrane region" description="Helical" evidence="2">
    <location>
        <begin position="744"/>
        <end position="771"/>
    </location>
</feature>
<evidence type="ECO:0000313" key="5">
    <source>
        <dbReference type="Proteomes" id="UP001219518"/>
    </source>
</evidence>
<feature type="region of interest" description="Disordered" evidence="1">
    <location>
        <begin position="79"/>
        <end position="113"/>
    </location>
</feature>
<proteinExistence type="predicted"/>
<accession>A0AAE1HXB2</accession>
<dbReference type="Proteomes" id="UP001219518">
    <property type="component" value="Unassembled WGS sequence"/>
</dbReference>
<organism evidence="4 5">
    <name type="scientific">Frankliniella fusca</name>
    <dbReference type="NCBI Taxonomy" id="407009"/>
    <lineage>
        <taxon>Eukaryota</taxon>
        <taxon>Metazoa</taxon>
        <taxon>Ecdysozoa</taxon>
        <taxon>Arthropoda</taxon>
        <taxon>Hexapoda</taxon>
        <taxon>Insecta</taxon>
        <taxon>Pterygota</taxon>
        <taxon>Neoptera</taxon>
        <taxon>Paraneoptera</taxon>
        <taxon>Thysanoptera</taxon>
        <taxon>Terebrantia</taxon>
        <taxon>Thripoidea</taxon>
        <taxon>Thripidae</taxon>
        <taxon>Frankliniella</taxon>
    </lineage>
</organism>
<evidence type="ECO:0000313" key="4">
    <source>
        <dbReference type="EMBL" id="KAK3929113.1"/>
    </source>
</evidence>
<sequence>MEQIKALENLFDDCDERQSGKVSVSSLIMAMKNEVFKQDKDVNIPERHALLQSVHDLLDPLQQDLFIDKATWTNAWQGLDASPDGTLDQSKQSYCFSPRSRSSSLDSETDHSLSLQKEIESLRNNQKHLKKQLQTQEDALMQEQTERRELEINFASANNQIAKLAKQVKHLQETNEDLQSAIDSWERKKNNTVDQLHTTENKLRAELATRNNEITVLNKENEDLNQTVHILKSENDKLKTELLEVEKNHRAQIKEYQEAMQAHIHEMSAKITHSFFYKRDLAARLEECNLSGIDLQSELLELSDTASSFSVDMKGNTGLFLPDPESAASSTPRYVKPAVVSSLLEEMKALGSGISSSSVLDCSFDVPASSHQDASESDNSWSSGGDEKDLDGNDYLRLPVMGSVKNSKEIQAPPFQQCKNALQSNNNTSFVQNYADENRQTAAEEINAFIEDDPIKANFETNENYIFDKHGNAISLNLQKWTESCSVSTQTICCLMFEMESQTHLAVSEISIQATPLNRDAWTQMSPLIVSDLETQTSDLIVCVKETQTSHVTTSDVETQTTHNYSRIRNLSINAPVSEIGTQTLQENLMLDEDSSLEMLEDSLLAPPLTHIYQPNHRMNISSEKCSCGKGMSKGLASFNLFNNAVEQRTHERKEIGTQTIDEKTPSKHRSMMSHCLVDSVVKSSSKKQLEVPSCTHKWTQQDASSLNKWENSDLAKNFERSTVLEKDKLALSEMDLSKRRFKFWLAFISFLCLNVMVLICSTVILTAGVLETMAQSGLLSGASPRWMPQLSFLFKPFLRIDQTREPVV</sequence>
<keyword evidence="2" id="KW-1133">Transmembrane helix</keyword>
<keyword evidence="2" id="KW-0472">Membrane</keyword>
<gene>
    <name evidence="4" type="ORF">KUF71_017599</name>
</gene>
<feature type="region of interest" description="Disordered" evidence="1">
    <location>
        <begin position="368"/>
        <end position="394"/>
    </location>
</feature>
<reference evidence="4" key="2">
    <citation type="journal article" date="2023" name="BMC Genomics">
        <title>Pest status, molecular evolution, and epigenetic factors derived from the genome assembly of Frankliniella fusca, a thysanopteran phytovirus vector.</title>
        <authorList>
            <person name="Catto M.A."/>
            <person name="Labadie P.E."/>
            <person name="Jacobson A.L."/>
            <person name="Kennedy G.G."/>
            <person name="Srinivasan R."/>
            <person name="Hunt B.G."/>
        </authorList>
    </citation>
    <scope>NUCLEOTIDE SEQUENCE</scope>
    <source>
        <strain evidence="4">PL_HMW_Pooled</strain>
    </source>
</reference>
<feature type="compositionally biased region" description="Low complexity" evidence="1">
    <location>
        <begin position="93"/>
        <end position="106"/>
    </location>
</feature>
<evidence type="ECO:0000256" key="2">
    <source>
        <dbReference type="SAM" id="Phobius"/>
    </source>
</evidence>
<name>A0AAE1HXB2_9NEOP</name>
<dbReference type="PROSITE" id="PS50222">
    <property type="entry name" value="EF_HAND_2"/>
    <property type="match status" value="1"/>
</dbReference>
<evidence type="ECO:0000256" key="1">
    <source>
        <dbReference type="SAM" id="MobiDB-lite"/>
    </source>
</evidence>
<feature type="compositionally biased region" description="Polar residues" evidence="1">
    <location>
        <begin position="369"/>
        <end position="383"/>
    </location>
</feature>